<evidence type="ECO:0000256" key="1">
    <source>
        <dbReference type="SAM" id="Phobius"/>
    </source>
</evidence>
<keyword evidence="1" id="KW-0812">Transmembrane</keyword>
<accession>A0A4R6VUI4</accession>
<gene>
    <name evidence="2" type="ORF">ATL17_0380</name>
</gene>
<keyword evidence="1" id="KW-1133">Transmembrane helix</keyword>
<sequence>MAERFMGIELNANNIMLAIAFMVGTYIAIRLIAFFAAFLTSGFFGIVVSAAIGLVLFYAFMRGRR</sequence>
<evidence type="ECO:0000313" key="3">
    <source>
        <dbReference type="Proteomes" id="UP000295391"/>
    </source>
</evidence>
<comment type="caution">
    <text evidence="2">The sequence shown here is derived from an EMBL/GenBank/DDBJ whole genome shotgun (WGS) entry which is preliminary data.</text>
</comment>
<feature type="transmembrane region" description="Helical" evidence="1">
    <location>
        <begin position="12"/>
        <end position="37"/>
    </location>
</feature>
<dbReference type="EMBL" id="SNYR01000001">
    <property type="protein sequence ID" value="TDQ66387.1"/>
    <property type="molecule type" value="Genomic_DNA"/>
</dbReference>
<dbReference type="Proteomes" id="UP000295391">
    <property type="component" value="Unassembled WGS sequence"/>
</dbReference>
<evidence type="ECO:0000313" key="2">
    <source>
        <dbReference type="EMBL" id="TDQ66387.1"/>
    </source>
</evidence>
<reference evidence="2 3" key="1">
    <citation type="submission" date="2019-03" db="EMBL/GenBank/DDBJ databases">
        <title>Genomic Encyclopedia of Type Strains, Phase III (KMG-III): the genomes of soil and plant-associated and newly described type strains.</title>
        <authorList>
            <person name="Whitman W."/>
        </authorList>
    </citation>
    <scope>NUCLEOTIDE SEQUENCE [LARGE SCALE GENOMIC DNA]</scope>
    <source>
        <strain evidence="2 3">CGMCC 1.7002</strain>
    </source>
</reference>
<dbReference type="AlphaFoldDB" id="A0A4R6VUI4"/>
<name>A0A4R6VUI4_9HYPH</name>
<dbReference type="RefSeq" id="WP_133571085.1">
    <property type="nucleotide sequence ID" value="NZ_SNYR01000001.1"/>
</dbReference>
<protein>
    <submittedName>
        <fullName evidence="2">Uncharacterized protein</fullName>
    </submittedName>
</protein>
<keyword evidence="1" id="KW-0472">Membrane</keyword>
<feature type="transmembrane region" description="Helical" evidence="1">
    <location>
        <begin position="43"/>
        <end position="61"/>
    </location>
</feature>
<proteinExistence type="predicted"/>
<keyword evidence="3" id="KW-1185">Reference proteome</keyword>
<organism evidence="2 3">
    <name type="scientific">Maritalea mobilis</name>
    <dbReference type="NCBI Taxonomy" id="483324"/>
    <lineage>
        <taxon>Bacteria</taxon>
        <taxon>Pseudomonadati</taxon>
        <taxon>Pseudomonadota</taxon>
        <taxon>Alphaproteobacteria</taxon>
        <taxon>Hyphomicrobiales</taxon>
        <taxon>Devosiaceae</taxon>
        <taxon>Maritalea</taxon>
    </lineage>
</organism>